<gene>
    <name evidence="1" type="ORF">ACFPKY_16110</name>
</gene>
<dbReference type="RefSeq" id="WP_345170617.1">
    <property type="nucleotide sequence ID" value="NZ_BAABFQ010000001.1"/>
</dbReference>
<comment type="caution">
    <text evidence="1">The sequence shown here is derived from an EMBL/GenBank/DDBJ whole genome shotgun (WGS) entry which is preliminary data.</text>
</comment>
<sequence>MDDVAAMDAVIRENTEKIWPEVVGWNQRVARAWYPAKGSELAADDSAVPSLAISLLVRISLATASQHLMSVIQHLHHFGPTTLSLHSMLRTAIWGGAQAVWLLEDDDRDERAKRATQVEWYSRDNYRMWLNLFNEDTPASRSRQSWADAKDDAAGRLAALGAKPPKVDQTGVVRAVAKRVYAGRPGAGTESENVWRSLGAIAHALPWELDTRFAVDDEIGDGLTNRTITATWSDYAGSLQDAHEFTRHGWILLDRRGAAPVD</sequence>
<keyword evidence="2" id="KW-1185">Reference proteome</keyword>
<dbReference type="EMBL" id="JBHSMD010000005">
    <property type="protein sequence ID" value="MFC5494641.1"/>
    <property type="molecule type" value="Genomic_DNA"/>
</dbReference>
<proteinExistence type="predicted"/>
<evidence type="ECO:0000313" key="2">
    <source>
        <dbReference type="Proteomes" id="UP001595956"/>
    </source>
</evidence>
<accession>A0ABW0N1Z4</accession>
<protein>
    <submittedName>
        <fullName evidence="1">Uncharacterized protein</fullName>
    </submittedName>
</protein>
<reference evidence="2" key="1">
    <citation type="journal article" date="2019" name="Int. J. Syst. Evol. Microbiol.">
        <title>The Global Catalogue of Microorganisms (GCM) 10K type strain sequencing project: providing services to taxonomists for standard genome sequencing and annotation.</title>
        <authorList>
            <consortium name="The Broad Institute Genomics Platform"/>
            <consortium name="The Broad Institute Genome Sequencing Center for Infectious Disease"/>
            <person name="Wu L."/>
            <person name="Ma J."/>
        </authorList>
    </citation>
    <scope>NUCLEOTIDE SEQUENCE [LARGE SCALE GENOMIC DNA]</scope>
    <source>
        <strain evidence="2">KACC 13778</strain>
    </source>
</reference>
<evidence type="ECO:0000313" key="1">
    <source>
        <dbReference type="EMBL" id="MFC5494641.1"/>
    </source>
</evidence>
<dbReference type="Proteomes" id="UP001595956">
    <property type="component" value="Unassembled WGS sequence"/>
</dbReference>
<name>A0ABW0N1Z4_9ACTN</name>
<organism evidence="1 2">
    <name type="scientific">Nocardioides caricicola</name>
    <dbReference type="NCBI Taxonomy" id="634770"/>
    <lineage>
        <taxon>Bacteria</taxon>
        <taxon>Bacillati</taxon>
        <taxon>Actinomycetota</taxon>
        <taxon>Actinomycetes</taxon>
        <taxon>Propionibacteriales</taxon>
        <taxon>Nocardioidaceae</taxon>
        <taxon>Nocardioides</taxon>
    </lineage>
</organism>